<accession>A0A0K8VP76</accession>
<dbReference type="GO" id="GO:0016485">
    <property type="term" value="P:protein processing"/>
    <property type="evidence" value="ECO:0007669"/>
    <property type="project" value="UniProtKB-ARBA"/>
</dbReference>
<dbReference type="InterPro" id="IPR018114">
    <property type="entry name" value="TRYPSIN_HIS"/>
</dbReference>
<dbReference type="InterPro" id="IPR043504">
    <property type="entry name" value="Peptidase_S1_PA_chymotrypsin"/>
</dbReference>
<keyword evidence="5" id="KW-0378">Hydrolase</keyword>
<dbReference type="InterPro" id="IPR009003">
    <property type="entry name" value="Peptidase_S1_PA"/>
</dbReference>
<keyword evidence="9" id="KW-0812">Transmembrane</keyword>
<evidence type="ECO:0000313" key="11">
    <source>
        <dbReference type="EMBL" id="JAI40653.1"/>
    </source>
</evidence>
<feature type="domain" description="Peptidase S1" evidence="10">
    <location>
        <begin position="60"/>
        <end position="291"/>
    </location>
</feature>
<protein>
    <submittedName>
        <fullName evidence="11">Trypsin zeta</fullName>
    </submittedName>
</protein>
<dbReference type="AlphaFoldDB" id="A0A0K8VP76"/>
<comment type="similarity">
    <text evidence="2">Belongs to the peptidase S1 family.</text>
</comment>
<dbReference type="InterPro" id="IPR001314">
    <property type="entry name" value="Peptidase_S1A"/>
</dbReference>
<evidence type="ECO:0000256" key="1">
    <source>
        <dbReference type="ARBA" id="ARBA00004613"/>
    </source>
</evidence>
<evidence type="ECO:0000256" key="3">
    <source>
        <dbReference type="ARBA" id="ARBA00022525"/>
    </source>
</evidence>
<dbReference type="SUPFAM" id="SSF50494">
    <property type="entry name" value="Trypsin-like serine proteases"/>
    <property type="match status" value="1"/>
</dbReference>
<gene>
    <name evidence="11" type="primary">zetaTry_0</name>
    <name evidence="11" type="ORF">c0_g1_i1</name>
</gene>
<dbReference type="PANTHER" id="PTHR24276:SF91">
    <property type="entry name" value="AT26814P-RELATED"/>
    <property type="match status" value="1"/>
</dbReference>
<dbReference type="PROSITE" id="PS00134">
    <property type="entry name" value="TRYPSIN_HIS"/>
    <property type="match status" value="1"/>
</dbReference>
<dbReference type="GO" id="GO:0005576">
    <property type="term" value="C:extracellular region"/>
    <property type="evidence" value="ECO:0007669"/>
    <property type="project" value="UniProtKB-SubCell"/>
</dbReference>
<sequence length="302" mass="32930">TKFAVRQCTLACREDNTRLNCKMTNYAFNILCVSSIFLLVVMSSADATHLVNVQVTDSRIVGGKVVNIIQYPHQVSLRVRNASITGDPYDHSCGGSIYSDRIVVTASHCVDHKESNELMVVVGTNQRDGADGVIVPVKEILMHEEYNEELVDNDIALLVLAAALPINNFTIKPIELIEVQPQHGEIATVTGWGVDAKGRIPDFLHEVQVPIVSNEICDERYAGIITDAMLCAGLLDVGGKDACQMDSGGPLLVNGKLAGVVSWGIGCGRPKYPGVYANIWYLLPWLRVTIAEVEEALLKENN</sequence>
<dbReference type="GO" id="GO:0004252">
    <property type="term" value="F:serine-type endopeptidase activity"/>
    <property type="evidence" value="ECO:0007669"/>
    <property type="project" value="InterPro"/>
</dbReference>
<dbReference type="FunFam" id="2.40.10.10:FF:000047">
    <property type="entry name" value="Trypsin eta"/>
    <property type="match status" value="1"/>
</dbReference>
<dbReference type="CDD" id="cd00190">
    <property type="entry name" value="Tryp_SPc"/>
    <property type="match status" value="1"/>
</dbReference>
<dbReference type="Pfam" id="PF00089">
    <property type="entry name" value="Trypsin"/>
    <property type="match status" value="1"/>
</dbReference>
<keyword evidence="7" id="KW-0865">Zymogen</keyword>
<evidence type="ECO:0000256" key="8">
    <source>
        <dbReference type="ARBA" id="ARBA00023157"/>
    </source>
</evidence>
<feature type="transmembrane region" description="Helical" evidence="9">
    <location>
        <begin position="26"/>
        <end position="45"/>
    </location>
</feature>
<keyword evidence="9" id="KW-0472">Membrane</keyword>
<dbReference type="PRINTS" id="PR00722">
    <property type="entry name" value="CHYMOTRYPSIN"/>
</dbReference>
<evidence type="ECO:0000256" key="5">
    <source>
        <dbReference type="ARBA" id="ARBA00022801"/>
    </source>
</evidence>
<dbReference type="OrthoDB" id="10059102at2759"/>
<comment type="subcellular location">
    <subcellularLocation>
        <location evidence="1">Secreted</location>
    </subcellularLocation>
</comment>
<evidence type="ECO:0000256" key="7">
    <source>
        <dbReference type="ARBA" id="ARBA00023145"/>
    </source>
</evidence>
<evidence type="ECO:0000256" key="6">
    <source>
        <dbReference type="ARBA" id="ARBA00022825"/>
    </source>
</evidence>
<evidence type="ECO:0000256" key="9">
    <source>
        <dbReference type="SAM" id="Phobius"/>
    </source>
</evidence>
<organism evidence="11">
    <name type="scientific">Bactrocera latifrons</name>
    <name type="common">Malaysian fruit fly</name>
    <name type="synonym">Chaetodacus latifrons</name>
    <dbReference type="NCBI Taxonomy" id="174628"/>
    <lineage>
        <taxon>Eukaryota</taxon>
        <taxon>Metazoa</taxon>
        <taxon>Ecdysozoa</taxon>
        <taxon>Arthropoda</taxon>
        <taxon>Hexapoda</taxon>
        <taxon>Insecta</taxon>
        <taxon>Pterygota</taxon>
        <taxon>Neoptera</taxon>
        <taxon>Endopterygota</taxon>
        <taxon>Diptera</taxon>
        <taxon>Brachycera</taxon>
        <taxon>Muscomorpha</taxon>
        <taxon>Tephritoidea</taxon>
        <taxon>Tephritidae</taxon>
        <taxon>Bactrocera</taxon>
        <taxon>Bactrocera</taxon>
    </lineage>
</organism>
<dbReference type="PANTHER" id="PTHR24276">
    <property type="entry name" value="POLYSERASE-RELATED"/>
    <property type="match status" value="1"/>
</dbReference>
<proteinExistence type="inferred from homology"/>
<keyword evidence="9" id="KW-1133">Transmembrane helix</keyword>
<keyword evidence="8" id="KW-1015">Disulfide bond</keyword>
<feature type="non-terminal residue" evidence="11">
    <location>
        <position position="1"/>
    </location>
</feature>
<dbReference type="InterPro" id="IPR001254">
    <property type="entry name" value="Trypsin_dom"/>
</dbReference>
<dbReference type="SMART" id="SM00020">
    <property type="entry name" value="Tryp_SPc"/>
    <property type="match status" value="1"/>
</dbReference>
<name>A0A0K8VP76_BACLA</name>
<keyword evidence="4" id="KW-0645">Protease</keyword>
<dbReference type="PROSITE" id="PS50240">
    <property type="entry name" value="TRYPSIN_DOM"/>
    <property type="match status" value="1"/>
</dbReference>
<evidence type="ECO:0000256" key="2">
    <source>
        <dbReference type="ARBA" id="ARBA00007664"/>
    </source>
</evidence>
<dbReference type="EMBL" id="GDHF01011661">
    <property type="protein sequence ID" value="JAI40653.1"/>
    <property type="molecule type" value="Transcribed_RNA"/>
</dbReference>
<keyword evidence="6" id="KW-0720">Serine protease</keyword>
<evidence type="ECO:0000259" key="10">
    <source>
        <dbReference type="PROSITE" id="PS50240"/>
    </source>
</evidence>
<evidence type="ECO:0000256" key="4">
    <source>
        <dbReference type="ARBA" id="ARBA00022670"/>
    </source>
</evidence>
<reference evidence="11" key="1">
    <citation type="submission" date="2015-06" db="EMBL/GenBank/DDBJ databases">
        <authorList>
            <person name="Hoefler B.C."/>
            <person name="Straight P.D."/>
        </authorList>
    </citation>
    <scope>NUCLEOTIDE SEQUENCE</scope>
</reference>
<keyword evidence="3" id="KW-0964">Secreted</keyword>
<dbReference type="Gene3D" id="2.40.10.10">
    <property type="entry name" value="Trypsin-like serine proteases"/>
    <property type="match status" value="1"/>
</dbReference>
<dbReference type="InterPro" id="IPR050430">
    <property type="entry name" value="Peptidase_S1"/>
</dbReference>